<evidence type="ECO:0000256" key="4">
    <source>
        <dbReference type="ARBA" id="ARBA00022692"/>
    </source>
</evidence>
<evidence type="ECO:0000313" key="10">
    <source>
        <dbReference type="Proteomes" id="UP000198828"/>
    </source>
</evidence>
<dbReference type="PANTHER" id="PTHR47371:SF3">
    <property type="entry name" value="PHOSPHOGLYCEROL TRANSFERASE I"/>
    <property type="match status" value="1"/>
</dbReference>
<evidence type="ECO:0000256" key="2">
    <source>
        <dbReference type="ARBA" id="ARBA00004936"/>
    </source>
</evidence>
<dbReference type="OrthoDB" id="243547at2"/>
<dbReference type="InterPro" id="IPR000917">
    <property type="entry name" value="Sulfatase_N"/>
</dbReference>
<dbReference type="CDD" id="cd16015">
    <property type="entry name" value="LTA_synthase"/>
    <property type="match status" value="1"/>
</dbReference>
<evidence type="ECO:0000259" key="8">
    <source>
        <dbReference type="Pfam" id="PF00884"/>
    </source>
</evidence>
<gene>
    <name evidence="9" type="ORF">SAMN05660923_02492</name>
</gene>
<feature type="domain" description="Sulfatase N-terminal" evidence="8">
    <location>
        <begin position="255"/>
        <end position="520"/>
    </location>
</feature>
<dbReference type="PANTHER" id="PTHR47371">
    <property type="entry name" value="LIPOTEICHOIC ACID SYNTHASE"/>
    <property type="match status" value="1"/>
</dbReference>
<evidence type="ECO:0000256" key="3">
    <source>
        <dbReference type="ARBA" id="ARBA00022475"/>
    </source>
</evidence>
<accession>A0A1H3CIF9</accession>
<keyword evidence="3" id="KW-1003">Cell membrane</keyword>
<dbReference type="Proteomes" id="UP000198828">
    <property type="component" value="Unassembled WGS sequence"/>
</dbReference>
<keyword evidence="6 7" id="KW-0472">Membrane</keyword>
<comment type="pathway">
    <text evidence="2">Cell wall biogenesis; lipoteichoic acid biosynthesis.</text>
</comment>
<dbReference type="InterPro" id="IPR050448">
    <property type="entry name" value="OpgB/LTA_synthase_biosynth"/>
</dbReference>
<keyword evidence="9" id="KW-0808">Transferase</keyword>
<dbReference type="GO" id="GO:0005886">
    <property type="term" value="C:plasma membrane"/>
    <property type="evidence" value="ECO:0007669"/>
    <property type="project" value="UniProtKB-SubCell"/>
</dbReference>
<comment type="subcellular location">
    <subcellularLocation>
        <location evidence="1">Cell membrane</location>
        <topology evidence="1">Multi-pass membrane protein</topology>
    </subcellularLocation>
</comment>
<evidence type="ECO:0000256" key="7">
    <source>
        <dbReference type="SAM" id="Phobius"/>
    </source>
</evidence>
<dbReference type="InterPro" id="IPR017850">
    <property type="entry name" value="Alkaline_phosphatase_core_sf"/>
</dbReference>
<sequence length="610" mass="72682">MKYDIFKSTDRKAHRYLQGLLIPIIIFGSSFLIMSITFIFSSAHFNIPMFKSYFTSKTLVFMNIFPILIFFTFAYILSNRLWLSFALSNLLFVTMSIINRFKLTFRDDPFTFIDITLVSESLAMTKRYKLEFTTNMKILIVGLIVMTIILRIFFQYKINSKKIRISILIVLCIISMLVFRSFYFDSQLYNELGDKSLINIWSKPQQFQSKGFVYPFIYSIKDVKDTELEGYDEKKAIEDLSRYKYYDIPQDQEVNIVAIMLEAYNDFTKFDTIEVNPEVYDNFHKIKGESVHGNLVTNIFAGDTIKTEREFLTGYSSHPRYLKNTNSFVWYFKEQGYRTEAMHPIYGWFYNRRNVNEYLGFDAFDYYENKYKDIQETFFKDMEFFDFIIEGYEKSKSNGVPYFNFTVTYQNHGPYSTEKYTDVEYLKKKSGYDEATYNIINNYLKGISETDKAMKKLFDYFRDEEEPVIIVLFGDHNPWLGEEASGYNMMGINIDLSTTEGFLNYYETPYIIWANEPAKEIFNKSFIGEGNNISPQFLMAELFQYLGWKGNEYMQYIMDLKAHIDVINNVYYKEYGQYTAELSEENQQRFKDFRNVEYYYSRNFKEQDNK</sequence>
<evidence type="ECO:0000256" key="5">
    <source>
        <dbReference type="ARBA" id="ARBA00022989"/>
    </source>
</evidence>
<evidence type="ECO:0000256" key="1">
    <source>
        <dbReference type="ARBA" id="ARBA00004651"/>
    </source>
</evidence>
<keyword evidence="10" id="KW-1185">Reference proteome</keyword>
<dbReference type="Gene3D" id="3.40.720.10">
    <property type="entry name" value="Alkaline Phosphatase, subunit A"/>
    <property type="match status" value="1"/>
</dbReference>
<proteinExistence type="predicted"/>
<organism evidence="9 10">
    <name type="scientific">Tepidimicrobium xylanilyticum</name>
    <dbReference type="NCBI Taxonomy" id="1123352"/>
    <lineage>
        <taxon>Bacteria</taxon>
        <taxon>Bacillati</taxon>
        <taxon>Bacillota</taxon>
        <taxon>Tissierellia</taxon>
        <taxon>Tissierellales</taxon>
        <taxon>Tepidimicrobiaceae</taxon>
        <taxon>Tepidimicrobium</taxon>
    </lineage>
</organism>
<name>A0A1H3CIF9_9FIRM</name>
<protein>
    <submittedName>
        <fullName evidence="9">Phosphoglycerol transferase MdoB</fullName>
    </submittedName>
</protein>
<keyword evidence="4 7" id="KW-0812">Transmembrane</keyword>
<dbReference type="RefSeq" id="WP_093754170.1">
    <property type="nucleotide sequence ID" value="NZ_BSYN01000013.1"/>
</dbReference>
<evidence type="ECO:0000313" key="9">
    <source>
        <dbReference type="EMBL" id="SDX53374.1"/>
    </source>
</evidence>
<feature type="transmembrane region" description="Helical" evidence="7">
    <location>
        <begin position="82"/>
        <end position="101"/>
    </location>
</feature>
<dbReference type="EMBL" id="FNNG01000012">
    <property type="protein sequence ID" value="SDX53374.1"/>
    <property type="molecule type" value="Genomic_DNA"/>
</dbReference>
<dbReference type="Pfam" id="PF00884">
    <property type="entry name" value="Sulfatase"/>
    <property type="match status" value="1"/>
</dbReference>
<dbReference type="AlphaFoldDB" id="A0A1H3CIF9"/>
<feature type="transmembrane region" description="Helical" evidence="7">
    <location>
        <begin position="136"/>
        <end position="153"/>
    </location>
</feature>
<dbReference type="GO" id="GO:0016740">
    <property type="term" value="F:transferase activity"/>
    <property type="evidence" value="ECO:0007669"/>
    <property type="project" value="UniProtKB-KW"/>
</dbReference>
<evidence type="ECO:0000256" key="6">
    <source>
        <dbReference type="ARBA" id="ARBA00023136"/>
    </source>
</evidence>
<dbReference type="SUPFAM" id="SSF53649">
    <property type="entry name" value="Alkaline phosphatase-like"/>
    <property type="match status" value="1"/>
</dbReference>
<keyword evidence="5 7" id="KW-1133">Transmembrane helix</keyword>
<reference evidence="9 10" key="1">
    <citation type="submission" date="2016-10" db="EMBL/GenBank/DDBJ databases">
        <authorList>
            <person name="de Groot N.N."/>
        </authorList>
    </citation>
    <scope>NUCLEOTIDE SEQUENCE [LARGE SCALE GENOMIC DNA]</scope>
    <source>
        <strain evidence="9 10">DSM 23310</strain>
    </source>
</reference>
<feature type="transmembrane region" description="Helical" evidence="7">
    <location>
        <begin position="60"/>
        <end position="77"/>
    </location>
</feature>
<feature type="transmembrane region" description="Helical" evidence="7">
    <location>
        <begin position="20"/>
        <end position="40"/>
    </location>
</feature>
<feature type="transmembrane region" description="Helical" evidence="7">
    <location>
        <begin position="165"/>
        <end position="183"/>
    </location>
</feature>